<protein>
    <submittedName>
        <fullName evidence="2">Unannotated protein</fullName>
    </submittedName>
</protein>
<accession>A0A6J6TFY6</accession>
<gene>
    <name evidence="2" type="ORF">UFOPK2810_00609</name>
</gene>
<organism evidence="2">
    <name type="scientific">freshwater metagenome</name>
    <dbReference type="NCBI Taxonomy" id="449393"/>
    <lineage>
        <taxon>unclassified sequences</taxon>
        <taxon>metagenomes</taxon>
        <taxon>ecological metagenomes</taxon>
    </lineage>
</organism>
<feature type="compositionally biased region" description="Gly residues" evidence="1">
    <location>
        <begin position="140"/>
        <end position="151"/>
    </location>
</feature>
<dbReference type="AlphaFoldDB" id="A0A6J6TFY6"/>
<feature type="compositionally biased region" description="Basic and acidic residues" evidence="1">
    <location>
        <begin position="9"/>
        <end position="33"/>
    </location>
</feature>
<feature type="region of interest" description="Disordered" evidence="1">
    <location>
        <begin position="74"/>
        <end position="160"/>
    </location>
</feature>
<dbReference type="EMBL" id="CAEZYZ010000081">
    <property type="protein sequence ID" value="CAB4746352.1"/>
    <property type="molecule type" value="Genomic_DNA"/>
</dbReference>
<reference evidence="2" key="1">
    <citation type="submission" date="2020-05" db="EMBL/GenBank/DDBJ databases">
        <authorList>
            <person name="Chiriac C."/>
            <person name="Salcher M."/>
            <person name="Ghai R."/>
            <person name="Kavagutti S V."/>
        </authorList>
    </citation>
    <scope>NUCLEOTIDE SEQUENCE</scope>
</reference>
<sequence>MRGVEDGDDRDRAEVVDHCEGEEECPQRDRQAASDDCEDCERKGDVGCHGDAPASEFAVCHRRVHGSEEQCGYHHAAEGRGDGNRGARGLRQGADDELMLELEPHDEEEHREQSVGRPRPEREVQTHARWTDLKVDEGRVGVGPGGVGPQQGDGRREEQQAAADCLVAKLFSDPSALAPAQALEEGLAHRASSLARFMP</sequence>
<feature type="compositionally biased region" description="Acidic residues" evidence="1">
    <location>
        <begin position="95"/>
        <end position="106"/>
    </location>
</feature>
<evidence type="ECO:0000313" key="2">
    <source>
        <dbReference type="EMBL" id="CAB4746352.1"/>
    </source>
</evidence>
<feature type="compositionally biased region" description="Basic and acidic residues" evidence="1">
    <location>
        <begin position="107"/>
        <end position="139"/>
    </location>
</feature>
<proteinExistence type="predicted"/>
<evidence type="ECO:0000256" key="1">
    <source>
        <dbReference type="SAM" id="MobiDB-lite"/>
    </source>
</evidence>
<feature type="region of interest" description="Disordered" evidence="1">
    <location>
        <begin position="1"/>
        <end position="52"/>
    </location>
</feature>
<name>A0A6J6TFY6_9ZZZZ</name>
<feature type="compositionally biased region" description="Basic and acidic residues" evidence="1">
    <location>
        <begin position="74"/>
        <end position="85"/>
    </location>
</feature>